<evidence type="ECO:0000256" key="1">
    <source>
        <dbReference type="SAM" id="Phobius"/>
    </source>
</evidence>
<feature type="transmembrane region" description="Helical" evidence="1">
    <location>
        <begin position="341"/>
        <end position="359"/>
    </location>
</feature>
<dbReference type="Proteomes" id="UP000294292">
    <property type="component" value="Chromosome"/>
</dbReference>
<feature type="transmembrane region" description="Helical" evidence="1">
    <location>
        <begin position="132"/>
        <end position="153"/>
    </location>
</feature>
<feature type="transmembrane region" description="Helical" evidence="1">
    <location>
        <begin position="375"/>
        <end position="393"/>
    </location>
</feature>
<accession>A0A4V1AMR3</accession>
<sequence length="556" mass="64216">MNEFKSLRFLDLFKRLFIMFGIDYEVMRKILQIKLTMDQRRVPTIFNGAKKSEGNQFLKSLGLYAFYGLILIPFVLLGENYMFQMSLVFGMIMFILMTSMISDFSSVLLDLKDKDILNTKPVSKRTISTAKTLHVMIYMSLLTVALVTIPFVISIVSQGILFAILFLVELLFVCIFVVVFTALTYLFILRFFNGERLKDIINYVQIILSVSILIGYQLLARSFELVNLDISYTFSWWHTLIPAFWFGAPFELFLHQNFSSPMIVFSMLAICVPLLSFFIYYRLMPSFESNLQKLLTDTGTGKKKWHGIDDLWAKITCYSKEERLFFRFATLMMKQERQFKLKVYPALGLSIVLPIIFVFNELRMKSFTDLSQGKMYLSLYFCNLMIPSIVHMLKFSGSYKGNWIYRAAPISQVSAIYSSTLKAFLVKLYLPVFLIVSIVFLWIFSVKIVPELFVVFLSGIVQVLITYKIINNEFYPFSQSFEFAQETQTAKNFLLLLITGLFVGGHLLALVIPYGIYIYLFTLLISTIVGWAIIFPKKTVIFNIKQPADGSDVTKV</sequence>
<feature type="transmembrane region" description="Helical" evidence="1">
    <location>
        <begin position="516"/>
        <end position="535"/>
    </location>
</feature>
<reference evidence="2 3" key="1">
    <citation type="submission" date="2019-03" db="EMBL/GenBank/DDBJ databases">
        <title>Complete genome sequence of Paenisporosarcina antarctica CGMCC 1.6503T.</title>
        <authorList>
            <person name="Rong J.-C."/>
            <person name="Chi N.-Y."/>
            <person name="Zhang Q.-F."/>
        </authorList>
    </citation>
    <scope>NUCLEOTIDE SEQUENCE [LARGE SCALE GENOMIC DNA]</scope>
    <source>
        <strain evidence="2 3">CGMCC 1.6503</strain>
    </source>
</reference>
<feature type="transmembrane region" description="Helical" evidence="1">
    <location>
        <begin position="492"/>
        <end position="510"/>
    </location>
</feature>
<keyword evidence="1" id="KW-0812">Transmembrane</keyword>
<organism evidence="2 3">
    <name type="scientific">Paenisporosarcina antarctica</name>
    <dbReference type="NCBI Taxonomy" id="417367"/>
    <lineage>
        <taxon>Bacteria</taxon>
        <taxon>Bacillati</taxon>
        <taxon>Bacillota</taxon>
        <taxon>Bacilli</taxon>
        <taxon>Bacillales</taxon>
        <taxon>Caryophanaceae</taxon>
        <taxon>Paenisporosarcina</taxon>
    </lineage>
</organism>
<evidence type="ECO:0000313" key="3">
    <source>
        <dbReference type="Proteomes" id="UP000294292"/>
    </source>
</evidence>
<dbReference type="EMBL" id="CP038015">
    <property type="protein sequence ID" value="QBP40175.1"/>
    <property type="molecule type" value="Genomic_DNA"/>
</dbReference>
<dbReference type="KEGG" id="panc:E2636_02975"/>
<proteinExistence type="predicted"/>
<feature type="transmembrane region" description="Helical" evidence="1">
    <location>
        <begin position="88"/>
        <end position="111"/>
    </location>
</feature>
<keyword evidence="1" id="KW-0472">Membrane</keyword>
<feature type="transmembrane region" description="Helical" evidence="1">
    <location>
        <begin position="159"/>
        <end position="188"/>
    </location>
</feature>
<feature type="transmembrane region" description="Helical" evidence="1">
    <location>
        <begin position="200"/>
        <end position="219"/>
    </location>
</feature>
<feature type="transmembrane region" description="Helical" evidence="1">
    <location>
        <begin position="428"/>
        <end position="446"/>
    </location>
</feature>
<name>A0A4V1AMR3_9BACL</name>
<feature type="transmembrane region" description="Helical" evidence="1">
    <location>
        <begin position="452"/>
        <end position="471"/>
    </location>
</feature>
<feature type="transmembrane region" description="Helical" evidence="1">
    <location>
        <begin position="57"/>
        <end position="76"/>
    </location>
</feature>
<gene>
    <name evidence="2" type="ORF">E2636_02975</name>
</gene>
<keyword evidence="3" id="KW-1185">Reference proteome</keyword>
<dbReference type="AlphaFoldDB" id="A0A4V1AMR3"/>
<keyword evidence="1" id="KW-1133">Transmembrane helix</keyword>
<evidence type="ECO:0000313" key="2">
    <source>
        <dbReference type="EMBL" id="QBP40175.1"/>
    </source>
</evidence>
<feature type="transmembrane region" description="Helical" evidence="1">
    <location>
        <begin position="262"/>
        <end position="283"/>
    </location>
</feature>
<protein>
    <submittedName>
        <fullName evidence="2">Uncharacterized protein</fullName>
    </submittedName>
</protein>
<dbReference type="OrthoDB" id="2659138at2"/>